<dbReference type="InterPro" id="IPR045599">
    <property type="entry name" value="DUF6456"/>
</dbReference>
<organism evidence="2 3">
    <name type="scientific">Devosia oryzisoli</name>
    <dbReference type="NCBI Taxonomy" id="2774138"/>
    <lineage>
        <taxon>Bacteria</taxon>
        <taxon>Pseudomonadati</taxon>
        <taxon>Pseudomonadota</taxon>
        <taxon>Alphaproteobacteria</taxon>
        <taxon>Hyphomicrobiales</taxon>
        <taxon>Devosiaceae</taxon>
        <taxon>Devosia</taxon>
    </lineage>
</organism>
<comment type="caution">
    <text evidence="2">The sequence shown here is derived from an EMBL/GenBank/DDBJ whole genome shotgun (WGS) entry which is preliminary data.</text>
</comment>
<dbReference type="RefSeq" id="WP_191774212.1">
    <property type="nucleotide sequence ID" value="NZ_JACYFU010000002.1"/>
</dbReference>
<reference evidence="2" key="1">
    <citation type="submission" date="2020-09" db="EMBL/GenBank/DDBJ databases">
        <title>Genome seq and assembly of Devosia sp.</title>
        <authorList>
            <person name="Chhetri G."/>
        </authorList>
    </citation>
    <scope>NUCLEOTIDE SEQUENCE</scope>
    <source>
        <strain evidence="2">PTR5</strain>
    </source>
</reference>
<dbReference type="Pfam" id="PF20057">
    <property type="entry name" value="DUF6456"/>
    <property type="match status" value="1"/>
</dbReference>
<proteinExistence type="predicted"/>
<dbReference type="Proteomes" id="UP000654108">
    <property type="component" value="Unassembled WGS sequence"/>
</dbReference>
<sequence>MSRGEASIVGLPEAVGRLCGSAGYLSDGHRESARRLVRMIERAQLRQRVTMSYDPTRIGHRGANNQDTLAGTAAEARARLNDLARAMPPDCWGVVIDVCGFDKGLQQIELEKGWPRRSAKLVLRIALDQLAAHWHLGAEASGTASGRVSAWLPERPPMFADDVQP</sequence>
<dbReference type="EMBL" id="JACYFU010000002">
    <property type="protein sequence ID" value="MBD8065363.1"/>
    <property type="molecule type" value="Genomic_DNA"/>
</dbReference>
<gene>
    <name evidence="2" type="ORF">IC608_07740</name>
</gene>
<keyword evidence="3" id="KW-1185">Reference proteome</keyword>
<evidence type="ECO:0000313" key="2">
    <source>
        <dbReference type="EMBL" id="MBD8065363.1"/>
    </source>
</evidence>
<name>A0A927FV47_9HYPH</name>
<accession>A0A927FV47</accession>
<dbReference type="AlphaFoldDB" id="A0A927FV47"/>
<protein>
    <recommendedName>
        <fullName evidence="1">DUF6456 domain-containing protein</fullName>
    </recommendedName>
</protein>
<evidence type="ECO:0000313" key="3">
    <source>
        <dbReference type="Proteomes" id="UP000654108"/>
    </source>
</evidence>
<evidence type="ECO:0000259" key="1">
    <source>
        <dbReference type="Pfam" id="PF20057"/>
    </source>
</evidence>
<feature type="domain" description="DUF6456" evidence="1">
    <location>
        <begin position="23"/>
        <end position="135"/>
    </location>
</feature>